<dbReference type="RefSeq" id="XP_043186086.1">
    <property type="nucleotide sequence ID" value="XM_043330741.1"/>
</dbReference>
<protein>
    <submittedName>
        <fullName evidence="1">RNase H domain-containing protein</fullName>
    </submittedName>
</protein>
<dbReference type="EMBL" id="CP059671">
    <property type="protein sequence ID" value="QRW25864.1"/>
    <property type="molecule type" value="Genomic_DNA"/>
</dbReference>
<gene>
    <name evidence="1" type="ORF">RhiXN_10926</name>
    <name evidence="2" type="ORF">RhiXN_10941</name>
</gene>
<name>A0A8H8P5E7_9AGAM</name>
<sequence>MIFSIITLYSVLDRRLNFKEHTAVTVVKAKATLAGLQMLASSQNGLSIYHTCILYKASVTPILTYGLPLWFHGLSISPFYITCLRIIKNLANKLRSSPTQSELAHQLPTSWDFFTITDNIPRSPVEFAASFSHSNAEFITLYLIHSAAPTNPWPDQLMVDKRLPSSSKKAAARIIKNKIEIAKANRDGNTVHSPPNGHASVLSTTSKVGLGYIVKYGRKHWKKDLTAWDPEQTSTTPKC</sequence>
<evidence type="ECO:0000313" key="2">
    <source>
        <dbReference type="EMBL" id="QRW25864.1"/>
    </source>
</evidence>
<dbReference type="KEGG" id="rsx:RhiXN_10926"/>
<dbReference type="EMBL" id="CP059671">
    <property type="protein sequence ID" value="QRW25849.1"/>
    <property type="molecule type" value="Genomic_DNA"/>
</dbReference>
<dbReference type="Proteomes" id="UP000650533">
    <property type="component" value="Chromosome 14"/>
</dbReference>
<evidence type="ECO:0000313" key="1">
    <source>
        <dbReference type="EMBL" id="QRW25849.1"/>
    </source>
</evidence>
<organism evidence="1 3">
    <name type="scientific">Rhizoctonia solani</name>
    <dbReference type="NCBI Taxonomy" id="456999"/>
    <lineage>
        <taxon>Eukaryota</taxon>
        <taxon>Fungi</taxon>
        <taxon>Dikarya</taxon>
        <taxon>Basidiomycota</taxon>
        <taxon>Agaricomycotina</taxon>
        <taxon>Agaricomycetes</taxon>
        <taxon>Cantharellales</taxon>
        <taxon>Ceratobasidiaceae</taxon>
        <taxon>Rhizoctonia</taxon>
    </lineage>
</organism>
<proteinExistence type="predicted"/>
<dbReference type="GeneID" id="67033204"/>
<reference evidence="1" key="1">
    <citation type="submission" date="2020-05" db="EMBL/GenBank/DDBJ databases">
        <title>Evolutionary and genomic comparisons of hybrid uninucleate and nonhybrid Rhizoctonia fungi.</title>
        <authorList>
            <person name="Li C."/>
            <person name="Chen X."/>
        </authorList>
    </citation>
    <scope>NUCLEOTIDE SEQUENCE</scope>
    <source>
        <strain evidence="1">AG-1 IA</strain>
    </source>
</reference>
<dbReference type="AlphaFoldDB" id="A0A8H8P5E7"/>
<evidence type="ECO:0000313" key="3">
    <source>
        <dbReference type="Proteomes" id="UP000650533"/>
    </source>
</evidence>
<accession>A0A8H8P5E7</accession>